<keyword evidence="1" id="KW-0472">Membrane</keyword>
<evidence type="ECO:0000313" key="3">
    <source>
        <dbReference type="Proteomes" id="UP000238479"/>
    </source>
</evidence>
<accession>A0A2P6QBY0</accession>
<keyword evidence="1" id="KW-0812">Transmembrane</keyword>
<name>A0A2P6QBY0_ROSCH</name>
<gene>
    <name evidence="2" type="ORF">RchiOBHm_Chr5g0038221</name>
</gene>
<sequence length="183" mass="22041">MLACAVRRSQKQIVGFTWSTPGNTWCWAWRKGLHQIRIWVPGGSWTRPRILSQLFYWVPFQLLHWLWDPDVYLYWVEDSRLWYLFERDRMPTRPCSDTLGRLRSFDRRLPSVLSHIDFCHYVSWICMGSHTIDYNIHYTAAFCSGKTTLALLLYSYFLVFLMQLLRLFSSSESLYLEIIFNYQ</sequence>
<evidence type="ECO:0000256" key="1">
    <source>
        <dbReference type="SAM" id="Phobius"/>
    </source>
</evidence>
<dbReference type="Proteomes" id="UP000238479">
    <property type="component" value="Chromosome 5"/>
</dbReference>
<protein>
    <submittedName>
        <fullName evidence="2">Uncharacterized protein</fullName>
    </submittedName>
</protein>
<proteinExistence type="predicted"/>
<dbReference type="EMBL" id="PDCK01000043">
    <property type="protein sequence ID" value="PRQ31685.1"/>
    <property type="molecule type" value="Genomic_DNA"/>
</dbReference>
<feature type="transmembrane region" description="Helical" evidence="1">
    <location>
        <begin position="149"/>
        <end position="168"/>
    </location>
</feature>
<keyword evidence="1" id="KW-1133">Transmembrane helix</keyword>
<keyword evidence="3" id="KW-1185">Reference proteome</keyword>
<comment type="caution">
    <text evidence="2">The sequence shown here is derived from an EMBL/GenBank/DDBJ whole genome shotgun (WGS) entry which is preliminary data.</text>
</comment>
<evidence type="ECO:0000313" key="2">
    <source>
        <dbReference type="EMBL" id="PRQ31685.1"/>
    </source>
</evidence>
<dbReference type="Gramene" id="PRQ31685">
    <property type="protein sequence ID" value="PRQ31685"/>
    <property type="gene ID" value="RchiOBHm_Chr5g0038221"/>
</dbReference>
<reference evidence="2 3" key="1">
    <citation type="journal article" date="2018" name="Nat. Genet.">
        <title>The Rosa genome provides new insights in the design of modern roses.</title>
        <authorList>
            <person name="Bendahmane M."/>
        </authorList>
    </citation>
    <scope>NUCLEOTIDE SEQUENCE [LARGE SCALE GENOMIC DNA]</scope>
    <source>
        <strain evidence="3">cv. Old Blush</strain>
    </source>
</reference>
<dbReference type="AlphaFoldDB" id="A0A2P6QBY0"/>
<organism evidence="2 3">
    <name type="scientific">Rosa chinensis</name>
    <name type="common">China rose</name>
    <dbReference type="NCBI Taxonomy" id="74649"/>
    <lineage>
        <taxon>Eukaryota</taxon>
        <taxon>Viridiplantae</taxon>
        <taxon>Streptophyta</taxon>
        <taxon>Embryophyta</taxon>
        <taxon>Tracheophyta</taxon>
        <taxon>Spermatophyta</taxon>
        <taxon>Magnoliopsida</taxon>
        <taxon>eudicotyledons</taxon>
        <taxon>Gunneridae</taxon>
        <taxon>Pentapetalae</taxon>
        <taxon>rosids</taxon>
        <taxon>fabids</taxon>
        <taxon>Rosales</taxon>
        <taxon>Rosaceae</taxon>
        <taxon>Rosoideae</taxon>
        <taxon>Rosoideae incertae sedis</taxon>
        <taxon>Rosa</taxon>
    </lineage>
</organism>